<dbReference type="AlphaFoldDB" id="A0A915P6D2"/>
<proteinExistence type="predicted"/>
<evidence type="ECO:0000313" key="1">
    <source>
        <dbReference type="Proteomes" id="UP000887560"/>
    </source>
</evidence>
<dbReference type="WBParaSite" id="scf7180000424192.g12567">
    <property type="protein sequence ID" value="scf7180000424192.g12567"/>
    <property type="gene ID" value="scf7180000424192.g12567"/>
</dbReference>
<organism evidence="1 2">
    <name type="scientific">Meloidogyne floridensis</name>
    <dbReference type="NCBI Taxonomy" id="298350"/>
    <lineage>
        <taxon>Eukaryota</taxon>
        <taxon>Metazoa</taxon>
        <taxon>Ecdysozoa</taxon>
        <taxon>Nematoda</taxon>
        <taxon>Chromadorea</taxon>
        <taxon>Rhabditida</taxon>
        <taxon>Tylenchina</taxon>
        <taxon>Tylenchomorpha</taxon>
        <taxon>Tylenchoidea</taxon>
        <taxon>Meloidogynidae</taxon>
        <taxon>Meloidogyninae</taxon>
        <taxon>Meloidogyne</taxon>
    </lineage>
</organism>
<accession>A0A915P6D2</accession>
<evidence type="ECO:0000313" key="2">
    <source>
        <dbReference type="WBParaSite" id="scf7180000424192.g12567"/>
    </source>
</evidence>
<dbReference type="Proteomes" id="UP000887560">
    <property type="component" value="Unplaced"/>
</dbReference>
<name>A0A915P6D2_9BILA</name>
<protein>
    <submittedName>
        <fullName evidence="2">Uncharacterized protein</fullName>
    </submittedName>
</protein>
<reference evidence="2" key="1">
    <citation type="submission" date="2022-11" db="UniProtKB">
        <authorList>
            <consortium name="WormBaseParasite"/>
        </authorList>
    </citation>
    <scope>IDENTIFICATION</scope>
</reference>
<keyword evidence="1" id="KW-1185">Reference proteome</keyword>
<sequence length="211" mass="24841">MGKVIKVLENGNYIVEIQSKNKKTQNKLNSKDIQKTFQIGEFVRAVKTKYYEALELAEIIGIQFKDFELTKKRNPNFGEIVYRHRDELIKIEIASFRIGEKVEVWNYERLWVKGVVRDIVEGKEIIGRKTENNYLVEVDGKSRPLKVHPVDIRKFFQVGEVVSVKLDDQKFVQATVVNGINEHEKYRLSVKIDELNYMFIESYPDEIEHIF</sequence>